<dbReference type="Proteomes" id="UP001279410">
    <property type="component" value="Unassembled WGS sequence"/>
</dbReference>
<gene>
    <name evidence="1" type="ORF">AKAME5_002681200</name>
</gene>
<evidence type="ECO:0000313" key="2">
    <source>
        <dbReference type="Proteomes" id="UP001279410"/>
    </source>
</evidence>
<sequence>MTTSTDAWKNWTLMTVHCWGNSHRPLDLQIYCPLCDQLPGPSVSQRRGGNNVKPSHITAPLLITGGPRRVTVMLATRINARI</sequence>
<dbReference type="AlphaFoldDB" id="A0AAD3NM11"/>
<proteinExistence type="predicted"/>
<evidence type="ECO:0000313" key="1">
    <source>
        <dbReference type="EMBL" id="GLD75478.1"/>
    </source>
</evidence>
<reference evidence="1" key="1">
    <citation type="submission" date="2022-08" db="EMBL/GenBank/DDBJ databases">
        <title>Genome sequencing of akame (Lates japonicus).</title>
        <authorList>
            <person name="Hashiguchi Y."/>
            <person name="Takahashi H."/>
        </authorList>
    </citation>
    <scope>NUCLEOTIDE SEQUENCE</scope>
    <source>
        <strain evidence="1">Kochi</strain>
    </source>
</reference>
<dbReference type="EMBL" id="BRZM01003000">
    <property type="protein sequence ID" value="GLD75478.1"/>
    <property type="molecule type" value="Genomic_DNA"/>
</dbReference>
<accession>A0AAD3NM11</accession>
<keyword evidence="2" id="KW-1185">Reference proteome</keyword>
<protein>
    <submittedName>
        <fullName evidence="1">Furin-1-like protein</fullName>
    </submittedName>
</protein>
<name>A0AAD3NM11_LATJO</name>
<comment type="caution">
    <text evidence="1">The sequence shown here is derived from an EMBL/GenBank/DDBJ whole genome shotgun (WGS) entry which is preliminary data.</text>
</comment>
<organism evidence="1 2">
    <name type="scientific">Lates japonicus</name>
    <name type="common">Japanese lates</name>
    <dbReference type="NCBI Taxonomy" id="270547"/>
    <lineage>
        <taxon>Eukaryota</taxon>
        <taxon>Metazoa</taxon>
        <taxon>Chordata</taxon>
        <taxon>Craniata</taxon>
        <taxon>Vertebrata</taxon>
        <taxon>Euteleostomi</taxon>
        <taxon>Actinopterygii</taxon>
        <taxon>Neopterygii</taxon>
        <taxon>Teleostei</taxon>
        <taxon>Neoteleostei</taxon>
        <taxon>Acanthomorphata</taxon>
        <taxon>Carangaria</taxon>
        <taxon>Carangaria incertae sedis</taxon>
        <taxon>Centropomidae</taxon>
        <taxon>Lates</taxon>
    </lineage>
</organism>